<dbReference type="EC" id="1.13.11.27" evidence="7"/>
<evidence type="ECO:0000256" key="3">
    <source>
        <dbReference type="ARBA" id="ARBA00022723"/>
    </source>
</evidence>
<gene>
    <name evidence="7" type="primary">hppD</name>
    <name evidence="7" type="ORF">ACEZDE_23965</name>
</gene>
<keyword evidence="5" id="KW-0408">Iron</keyword>
<organism evidence="7 8">
    <name type="scientific">Streptacidiphilus cavernicola</name>
    <dbReference type="NCBI Taxonomy" id="3342716"/>
    <lineage>
        <taxon>Bacteria</taxon>
        <taxon>Bacillati</taxon>
        <taxon>Actinomycetota</taxon>
        <taxon>Actinomycetes</taxon>
        <taxon>Kitasatosporales</taxon>
        <taxon>Streptomycetaceae</taxon>
        <taxon>Streptacidiphilus</taxon>
    </lineage>
</organism>
<dbReference type="InterPro" id="IPR037523">
    <property type="entry name" value="VOC_core"/>
</dbReference>
<comment type="caution">
    <text evidence="7">The sequence shown here is derived from an EMBL/GenBank/DDBJ whole genome shotgun (WGS) entry which is preliminary data.</text>
</comment>
<keyword evidence="7" id="KW-0560">Oxidoreductase</keyword>
<dbReference type="EMBL" id="JBHFAB010000019">
    <property type="protein sequence ID" value="MFC1419667.1"/>
    <property type="molecule type" value="Genomic_DNA"/>
</dbReference>
<dbReference type="PANTHER" id="PTHR11959:SF1">
    <property type="entry name" value="4-HYDROXYPHENYLPYRUVATE DIOXYGENASE"/>
    <property type="match status" value="1"/>
</dbReference>
<dbReference type="PANTHER" id="PTHR11959">
    <property type="entry name" value="4-HYDROXYPHENYLPYRUVATE DIOXYGENASE"/>
    <property type="match status" value="1"/>
</dbReference>
<evidence type="ECO:0000313" key="7">
    <source>
        <dbReference type="EMBL" id="MFC1419667.1"/>
    </source>
</evidence>
<dbReference type="Gene3D" id="3.10.180.10">
    <property type="entry name" value="2,3-Dihydroxybiphenyl 1,2-Dioxygenase, domain 1"/>
    <property type="match status" value="2"/>
</dbReference>
<feature type="domain" description="VOC" evidence="6">
    <location>
        <begin position="149"/>
        <end position="300"/>
    </location>
</feature>
<dbReference type="RefSeq" id="WP_380539376.1">
    <property type="nucleotide sequence ID" value="NZ_JBHFAB010000019.1"/>
</dbReference>
<dbReference type="InterPro" id="IPR041735">
    <property type="entry name" value="4OHPhenylPyrv_dOase_C"/>
</dbReference>
<evidence type="ECO:0000313" key="8">
    <source>
        <dbReference type="Proteomes" id="UP001592531"/>
    </source>
</evidence>
<evidence type="ECO:0000256" key="2">
    <source>
        <dbReference type="ARBA" id="ARBA00005877"/>
    </source>
</evidence>
<keyword evidence="3" id="KW-0479">Metal-binding</keyword>
<dbReference type="InterPro" id="IPR041736">
    <property type="entry name" value="4OHPhenylPyrv_dOase_N"/>
</dbReference>
<evidence type="ECO:0000259" key="6">
    <source>
        <dbReference type="PROSITE" id="PS51819"/>
    </source>
</evidence>
<dbReference type="Proteomes" id="UP001592531">
    <property type="component" value="Unassembled WGS sequence"/>
</dbReference>
<evidence type="ECO:0000256" key="5">
    <source>
        <dbReference type="ARBA" id="ARBA00023004"/>
    </source>
</evidence>
<accession>A0ABV6W0Z0</accession>
<feature type="domain" description="VOC" evidence="6">
    <location>
        <begin position="5"/>
        <end position="152"/>
    </location>
</feature>
<dbReference type="NCBIfam" id="TIGR01263">
    <property type="entry name" value="4HPPD"/>
    <property type="match status" value="1"/>
</dbReference>
<dbReference type="CDD" id="cd08342">
    <property type="entry name" value="HPPD_N_like"/>
    <property type="match status" value="1"/>
</dbReference>
<dbReference type="Pfam" id="PF13669">
    <property type="entry name" value="Glyoxalase_4"/>
    <property type="match status" value="2"/>
</dbReference>
<dbReference type="SUPFAM" id="SSF54593">
    <property type="entry name" value="Glyoxalase/Bleomycin resistance protein/Dihydroxybiphenyl dioxygenase"/>
    <property type="match status" value="1"/>
</dbReference>
<keyword evidence="4" id="KW-0677">Repeat</keyword>
<name>A0ABV6W0Z0_9ACTN</name>
<dbReference type="InterPro" id="IPR029068">
    <property type="entry name" value="Glyas_Bleomycin-R_OHBP_Dase"/>
</dbReference>
<reference evidence="7 8" key="1">
    <citation type="submission" date="2024-09" db="EMBL/GenBank/DDBJ databases">
        <authorList>
            <person name="Lee S.D."/>
        </authorList>
    </citation>
    <scope>NUCLEOTIDE SEQUENCE [LARGE SCALE GENOMIC DNA]</scope>
    <source>
        <strain evidence="7 8">N8-3</strain>
    </source>
</reference>
<evidence type="ECO:0000256" key="4">
    <source>
        <dbReference type="ARBA" id="ARBA00022737"/>
    </source>
</evidence>
<sequence length="342" mass="35916">MTVTTITHIEYHCADAAQSATDLVTGFGFAPDARQPEPRPGLHSVHLHQGTIRLRLTSAAQPAHPVARFVERHGDGVAVIALGCTDPAASLERAVRHGARVLDRDAGLVAGFGDLALRFVADAPADPGADPGADSGAGPAAPGGALLDVLDHIAICVPAGELAAAVRFCEAALGFHRIFGEHIEVGAQAMDSSVVQSGSAAVTFTLIEPDTARQPGQIDAFLDAHEGPGVQHLAFRTHDIAAALRTFRGNGVEFLTTPSAYYDGLAERLGGTAIPVDVLRELDVLVDQDHGGQLFQIFTRSVHPRRTFFLELIERQGAGTFGTANIKALYEAVERQNAAAAL</sequence>
<keyword evidence="8" id="KW-1185">Reference proteome</keyword>
<keyword evidence="7" id="KW-0223">Dioxygenase</keyword>
<protein>
    <submittedName>
        <fullName evidence="7">4-hydroxyphenylpyruvate dioxygenase</fullName>
        <ecNumber evidence="7">1.13.11.27</ecNumber>
    </submittedName>
</protein>
<dbReference type="PIRSF" id="PIRSF009283">
    <property type="entry name" value="HPP_dOase"/>
    <property type="match status" value="1"/>
</dbReference>
<dbReference type="PROSITE" id="PS51819">
    <property type="entry name" value="VOC"/>
    <property type="match status" value="2"/>
</dbReference>
<comment type="similarity">
    <text evidence="2">Belongs to the 4HPPD family.</text>
</comment>
<dbReference type="CDD" id="cd07250">
    <property type="entry name" value="HPPD_C_like"/>
    <property type="match status" value="1"/>
</dbReference>
<dbReference type="InterPro" id="IPR005956">
    <property type="entry name" value="4OHPhenylPyrv_dOase"/>
</dbReference>
<proteinExistence type="inferred from homology"/>
<comment type="cofactor">
    <cofactor evidence="1">
        <name>Fe cation</name>
        <dbReference type="ChEBI" id="CHEBI:24875"/>
    </cofactor>
</comment>
<dbReference type="GO" id="GO:0003868">
    <property type="term" value="F:4-hydroxyphenylpyruvate dioxygenase activity"/>
    <property type="evidence" value="ECO:0007669"/>
    <property type="project" value="UniProtKB-EC"/>
</dbReference>
<evidence type="ECO:0000256" key="1">
    <source>
        <dbReference type="ARBA" id="ARBA00001962"/>
    </source>
</evidence>